<dbReference type="Pfam" id="PF03406">
    <property type="entry name" value="Phage_fiber_2"/>
    <property type="match status" value="1"/>
</dbReference>
<dbReference type="Pfam" id="PF12571">
    <property type="entry name" value="Phage_tail_fib"/>
    <property type="match status" value="1"/>
</dbReference>
<evidence type="ECO:0000313" key="2">
    <source>
        <dbReference type="EMBL" id="AMJ40998.1"/>
    </source>
</evidence>
<evidence type="ECO:0000313" key="5">
    <source>
        <dbReference type="Proteomes" id="UP000184204"/>
    </source>
</evidence>
<dbReference type="EMBL" id="CP014223">
    <property type="protein sequence ID" value="AMJ40998.1"/>
    <property type="molecule type" value="Genomic_DNA"/>
</dbReference>
<feature type="domain" description="Phage tail fibre protein N-terminal" evidence="1">
    <location>
        <begin position="9"/>
        <end position="148"/>
    </location>
</feature>
<dbReference type="RefSeq" id="WP_066049484.1">
    <property type="nucleotide sequence ID" value="NZ_CP014223.1"/>
</dbReference>
<dbReference type="Proteomes" id="UP000068026">
    <property type="component" value="Chromosome"/>
</dbReference>
<accession>A0A0X1U7T9</accession>
<evidence type="ECO:0000313" key="4">
    <source>
        <dbReference type="Proteomes" id="UP000068026"/>
    </source>
</evidence>
<gene>
    <name evidence="2" type="ORF">CPRO_14050</name>
    <name evidence="3" type="ORF">SAMN02745151_01216</name>
</gene>
<keyword evidence="4" id="KW-1185">Reference proteome</keyword>
<dbReference type="InterPro" id="IPR005068">
    <property type="entry name" value="Phage_lambda_Stf-r2"/>
</dbReference>
<dbReference type="GO" id="GO:0046718">
    <property type="term" value="P:symbiont entry into host cell"/>
    <property type="evidence" value="ECO:0007669"/>
    <property type="project" value="InterPro"/>
</dbReference>
<dbReference type="AlphaFoldDB" id="A0A0X1U7T9"/>
<dbReference type="EMBL" id="FQUA01000004">
    <property type="protein sequence ID" value="SHE60882.1"/>
    <property type="molecule type" value="Genomic_DNA"/>
</dbReference>
<dbReference type="KEGG" id="cpro:CPRO_14050"/>
<evidence type="ECO:0000313" key="3">
    <source>
        <dbReference type="EMBL" id="SHE60882.1"/>
    </source>
</evidence>
<reference evidence="2 4" key="1">
    <citation type="journal article" date="2016" name="Genome Announc.">
        <title>Complete Genome Sequence of the Amino Acid-Fermenting Clostridium propionicum X2 (DSM 1682).</title>
        <authorList>
            <person name="Poehlein A."/>
            <person name="Schlien K."/>
            <person name="Chowdhury N.P."/>
            <person name="Gottschalk G."/>
            <person name="Buckel W."/>
            <person name="Daniel R."/>
        </authorList>
    </citation>
    <scope>NUCLEOTIDE SEQUENCE [LARGE SCALE GENOMIC DNA]</scope>
    <source>
        <strain evidence="2 4">X2</strain>
    </source>
</reference>
<evidence type="ECO:0000259" key="1">
    <source>
        <dbReference type="Pfam" id="PF12571"/>
    </source>
</evidence>
<organism evidence="3 5">
    <name type="scientific">Anaerotignum propionicum DSM 1682</name>
    <dbReference type="NCBI Taxonomy" id="991789"/>
    <lineage>
        <taxon>Bacteria</taxon>
        <taxon>Bacillati</taxon>
        <taxon>Bacillota</taxon>
        <taxon>Clostridia</taxon>
        <taxon>Lachnospirales</taxon>
        <taxon>Anaerotignaceae</taxon>
        <taxon>Anaerotignum</taxon>
    </lineage>
</organism>
<dbReference type="Proteomes" id="UP000184204">
    <property type="component" value="Unassembled WGS sequence"/>
</dbReference>
<reference evidence="3" key="4">
    <citation type="submission" date="2016-11" db="EMBL/GenBank/DDBJ databases">
        <authorList>
            <person name="Varghese N."/>
            <person name="Submissions S."/>
        </authorList>
    </citation>
    <scope>NUCLEOTIDE SEQUENCE</scope>
    <source>
        <strain evidence="3">DSM 1682</strain>
    </source>
</reference>
<name>A0A0X1U7T9_ANAPI</name>
<proteinExistence type="predicted"/>
<protein>
    <submittedName>
        <fullName evidence="2">Phage tail fiber repeat protein</fullName>
    </submittedName>
    <submittedName>
        <fullName evidence="3">Phage tail fibre repeat-containing protein</fullName>
    </submittedName>
</protein>
<dbReference type="GO" id="GO:0019062">
    <property type="term" value="P:virion attachment to host cell"/>
    <property type="evidence" value="ECO:0007669"/>
    <property type="project" value="InterPro"/>
</dbReference>
<sequence length="222" mass="23857">MSFDSVQFTASGRRMMQEAVAGKVLTFTKIQLGDGRLTGQAIGALTALINPIKNISISSITAKEKYANVQGSFDNGQLSQGFYWREIGIFAKVGEEGTEALYAYGNAYELAEYIPAGGSEIVEKVVSVPIFVSNASQVTALIDGSLIYVSVTDFTSHQQENASITNYGHTKLSSAIDSDREDLAATPKAVKMGVAEAKFIISPTGEKYKWGMDAVGLFLEEV</sequence>
<reference evidence="4" key="2">
    <citation type="submission" date="2016-01" db="EMBL/GenBank/DDBJ databases">
        <authorList>
            <person name="Poehlein A."/>
            <person name="Schlien K."/>
            <person name="Gottschalk G."/>
            <person name="Buckel W."/>
            <person name="Daniel R."/>
        </authorList>
    </citation>
    <scope>NUCLEOTIDE SEQUENCE [LARGE SCALE GENOMIC DNA]</scope>
    <source>
        <strain evidence="4">X2</strain>
    </source>
</reference>
<dbReference type="InterPro" id="IPR022225">
    <property type="entry name" value="Phage_tail_fibre_N"/>
</dbReference>
<reference evidence="5" key="3">
    <citation type="submission" date="2016-11" db="EMBL/GenBank/DDBJ databases">
        <authorList>
            <person name="Jaros S."/>
            <person name="Januszkiewicz K."/>
            <person name="Wedrychowicz H."/>
        </authorList>
    </citation>
    <scope>NUCLEOTIDE SEQUENCE [LARGE SCALE GENOMIC DNA]</scope>
    <source>
        <strain evidence="5">DSM 1682</strain>
    </source>
</reference>